<dbReference type="PANTHER" id="PTHR42855:SF2">
    <property type="entry name" value="DRUG RESISTANCE ABC TRANSPORTER,ATP-BINDING PROTEIN"/>
    <property type="match status" value="1"/>
</dbReference>
<comment type="caution">
    <text evidence="5">The sequence shown here is derived from an EMBL/GenBank/DDBJ whole genome shotgun (WGS) entry which is preliminary data.</text>
</comment>
<evidence type="ECO:0000256" key="1">
    <source>
        <dbReference type="ARBA" id="ARBA00022741"/>
    </source>
</evidence>
<dbReference type="PANTHER" id="PTHR42855">
    <property type="entry name" value="ABC TRANSPORTER ATP-BINDING SUBUNIT"/>
    <property type="match status" value="1"/>
</dbReference>
<evidence type="ECO:0000313" key="6">
    <source>
        <dbReference type="Proteomes" id="UP000767854"/>
    </source>
</evidence>
<dbReference type="InterPro" id="IPR032781">
    <property type="entry name" value="ABC_tran_Xtn"/>
</dbReference>
<dbReference type="Proteomes" id="UP000767854">
    <property type="component" value="Unassembled WGS sequence"/>
</dbReference>
<dbReference type="InterPro" id="IPR003439">
    <property type="entry name" value="ABC_transporter-like_ATP-bd"/>
</dbReference>
<dbReference type="Pfam" id="PF00005">
    <property type="entry name" value="ABC_tran"/>
    <property type="match status" value="2"/>
</dbReference>
<dbReference type="PROSITE" id="PS00211">
    <property type="entry name" value="ABC_TRANSPORTER_1"/>
    <property type="match status" value="2"/>
</dbReference>
<evidence type="ECO:0000313" key="5">
    <source>
        <dbReference type="EMBL" id="MBM7562431.1"/>
    </source>
</evidence>
<dbReference type="RefSeq" id="WP_204664861.1">
    <property type="nucleotide sequence ID" value="NZ_JAFBDT010000018.1"/>
</dbReference>
<evidence type="ECO:0000259" key="4">
    <source>
        <dbReference type="PROSITE" id="PS50893"/>
    </source>
</evidence>
<feature type="coiled-coil region" evidence="3">
    <location>
        <begin position="98"/>
        <end position="125"/>
    </location>
</feature>
<keyword evidence="6" id="KW-1185">Reference proteome</keyword>
<feature type="domain" description="ABC transporter" evidence="4">
    <location>
        <begin position="4"/>
        <end position="270"/>
    </location>
</feature>
<keyword evidence="3" id="KW-0175">Coiled coil</keyword>
<dbReference type="NCBIfam" id="NF000355">
    <property type="entry name" value="ribo_prot_ABC_F"/>
    <property type="match status" value="1"/>
</dbReference>
<dbReference type="InterPro" id="IPR027417">
    <property type="entry name" value="P-loop_NTPase"/>
</dbReference>
<keyword evidence="1" id="KW-0547">Nucleotide-binding</keyword>
<organism evidence="5 6">
    <name type="scientific">Fusibacter tunisiensis</name>
    <dbReference type="NCBI Taxonomy" id="1008308"/>
    <lineage>
        <taxon>Bacteria</taxon>
        <taxon>Bacillati</taxon>
        <taxon>Bacillota</taxon>
        <taxon>Clostridia</taxon>
        <taxon>Eubacteriales</taxon>
        <taxon>Eubacteriales Family XII. Incertae Sedis</taxon>
        <taxon>Fusibacter</taxon>
    </lineage>
</organism>
<dbReference type="Pfam" id="PF12848">
    <property type="entry name" value="ABC_tran_Xtn"/>
    <property type="match status" value="1"/>
</dbReference>
<keyword evidence="2" id="KW-0067">ATP-binding</keyword>
<proteinExistence type="predicted"/>
<dbReference type="InterPro" id="IPR017871">
    <property type="entry name" value="ABC_transporter-like_CS"/>
</dbReference>
<dbReference type="SUPFAM" id="SSF52540">
    <property type="entry name" value="P-loop containing nucleoside triphosphate hydrolases"/>
    <property type="match status" value="2"/>
</dbReference>
<dbReference type="SMART" id="SM00382">
    <property type="entry name" value="AAA"/>
    <property type="match status" value="2"/>
</dbReference>
<dbReference type="Gene3D" id="3.40.50.300">
    <property type="entry name" value="P-loop containing nucleotide triphosphate hydrolases"/>
    <property type="match status" value="2"/>
</dbReference>
<evidence type="ECO:0000256" key="3">
    <source>
        <dbReference type="SAM" id="Coils"/>
    </source>
</evidence>
<sequence length="645" mass="73505">MFELSMNHIMKYMGTHLLFKELNVQIFSGESVGIVGPNGCGKSTLLKLIAGIEPLNVYIGSWSEGYDYGWIQKPKEATIAYLDQAPTYPENYDVEAVLRDAFSEVLEIEQTMRQLEKQMASLEGETLESALKKYAEKSAVYEAKEGYAIQEKMRKICVGLGFDDAFLKREFKSLSGGEQTRVVLGKILLDKPDVLLLDEPTNHLDTEAIEWLEAYLKTYPGILIVVSHDRYFLDQVVTKVIEIENLQAQAFKGNYSAYVTQKEEQVRIQYADFLEQKKKIKQMENQVKKLRDWAIRADNNKFFRRAASIQKKLEKMDRVQKPKLEREAMGLDLSTNSRTGRETIRLEDLTKSFDEKMIFKGAELLVAYGQRMALIGPNGSGKTTLLKLILGEILPDGGRVKLAETSKVAYLPQQIEFDTPSQTVLDYFREDLTISEGEARKALAQYLFFGERVFTTVSDLSGGEKVRLKLARLLYDEVNVLILDEPTNHLDIDSIEAMEEALETFKGTLFFVSHDRYFINAVKAQIVAVESQQLKVYLGDYDAYKATKKVISVEAETQKKDVKETDSQKSAPNQTRKASNKVNWVKIELIESDIAVCEANLQRIGEEMMKQASDYEALNKLNAEKETYQNELDLLLSKWLELQPK</sequence>
<reference evidence="5 6" key="1">
    <citation type="submission" date="2021-01" db="EMBL/GenBank/DDBJ databases">
        <title>Genomic Encyclopedia of Type Strains, Phase IV (KMG-IV): sequencing the most valuable type-strain genomes for metagenomic binning, comparative biology and taxonomic classification.</title>
        <authorList>
            <person name="Goeker M."/>
        </authorList>
    </citation>
    <scope>NUCLEOTIDE SEQUENCE [LARGE SCALE GENOMIC DNA]</scope>
    <source>
        <strain evidence="5 6">DSM 24436</strain>
    </source>
</reference>
<dbReference type="CDD" id="cd03221">
    <property type="entry name" value="ABCF_EF-3"/>
    <property type="match status" value="2"/>
</dbReference>
<dbReference type="EMBL" id="JAFBDT010000018">
    <property type="protein sequence ID" value="MBM7562431.1"/>
    <property type="molecule type" value="Genomic_DNA"/>
</dbReference>
<dbReference type="InterPro" id="IPR051309">
    <property type="entry name" value="ABCF_ATPase"/>
</dbReference>
<evidence type="ECO:0000256" key="2">
    <source>
        <dbReference type="ARBA" id="ARBA00022840"/>
    </source>
</evidence>
<accession>A0ABS2MSN7</accession>
<gene>
    <name evidence="5" type="ORF">JOC49_001991</name>
</gene>
<dbReference type="InterPro" id="IPR003593">
    <property type="entry name" value="AAA+_ATPase"/>
</dbReference>
<feature type="domain" description="ABC transporter" evidence="4">
    <location>
        <begin position="344"/>
        <end position="563"/>
    </location>
</feature>
<protein>
    <submittedName>
        <fullName evidence="5">ATPase subunit of ABC transporter with duplicated ATPase domains</fullName>
    </submittedName>
</protein>
<name>A0ABS2MSN7_9FIRM</name>
<dbReference type="PROSITE" id="PS50893">
    <property type="entry name" value="ABC_TRANSPORTER_2"/>
    <property type="match status" value="2"/>
</dbReference>